<dbReference type="EMBL" id="KN846986">
    <property type="protein sequence ID" value="KIW93977.1"/>
    <property type="molecule type" value="Genomic_DNA"/>
</dbReference>
<dbReference type="OrthoDB" id="5958943at2759"/>
<evidence type="ECO:0000313" key="2">
    <source>
        <dbReference type="EMBL" id="KIW93977.1"/>
    </source>
</evidence>
<accession>A0A0D2G5V2</accession>
<protein>
    <recommendedName>
        <fullName evidence="4">Transcription factor domain-containing protein</fullName>
    </recommendedName>
</protein>
<evidence type="ECO:0008006" key="4">
    <source>
        <dbReference type="Google" id="ProtNLM"/>
    </source>
</evidence>
<dbReference type="HOGENOM" id="CLU_006237_1_0_1"/>
<sequence>MLGTISGIQLPNGTTNRERSASFSTASGVAYHRQSKPTGSGFPLASYFGRVDNINGSHCPPPAGRPELNFYPHEPLSNFADASTWSCVQDNGTSHRMSESICGSGHSDSLGEGDSLRPNFNNDDSEGNPIYEFEEVSAAEDGSAWMGISGQTHPRINLPAHYLAEKTNKSLISSSLKHIYCDTLENALVCWVTEQNCPYNNEGIDRHRGRVQDFRAYNEGTVRKYGMIRRIQRLDRPSCVLSERPLTPRERQLASHALQASIMAFAAQWSQLSGASAFDLFNGRGVGDSNQFSKEFQKLIEASLFDFAEAKLASFDRSLQQTLWNEARRALQQTSGMDSFQVAFAEVLFAFTQKPLSHEDFQRMKDHGKGRTDYYGSSIAVEVASRGLMRSDDESDSQGRTRVGCESSTRVRPGSVPNSAETQELLDMDKDSLHIRESLMRLSARRVKLSGTNPRRDKYAGSAGVFYSPPCEVDAEVWLDRMTFNQLFWLVMLCDTLAATINNRLLVVSDEDSVILSEDHVKSMVTSDTLSETDLSFSSADAHTNVPMNPWGMYFLGRYGRSTGPVNYSLEKEAATALLREAAPVKAVLFRKIKQIQNARFRRTPTQILEQTILDALKVYEYWNEHYGNFISTCIARHDELAVQIQSWYSVLTSHWNLACFLLSDLIEDLDKTGESDEHHCAIRWSCGLLFHIRKQSAFEMAELGKVGKVREGCSFGQSDDFHPTVNDGALLTEPWTEIMIRSFARVSEQFLTWLGEIDPISGEPATQRWTPGDFGQLYLSLGHCVEALLDLGRKSDMAFLLAISLKRRMSRFTNTD</sequence>
<proteinExistence type="predicted"/>
<dbReference type="AlphaFoldDB" id="A0A0D2G5V2"/>
<organism evidence="2 3">
    <name type="scientific">Cladophialophora bantiana (strain ATCC 10958 / CBS 173.52 / CDC B-1940 / NIH 8579)</name>
    <name type="common">Xylohypha bantiana</name>
    <dbReference type="NCBI Taxonomy" id="1442370"/>
    <lineage>
        <taxon>Eukaryota</taxon>
        <taxon>Fungi</taxon>
        <taxon>Dikarya</taxon>
        <taxon>Ascomycota</taxon>
        <taxon>Pezizomycotina</taxon>
        <taxon>Eurotiomycetes</taxon>
        <taxon>Chaetothyriomycetidae</taxon>
        <taxon>Chaetothyriales</taxon>
        <taxon>Herpotrichiellaceae</taxon>
        <taxon>Cladophialophora</taxon>
    </lineage>
</organism>
<dbReference type="RefSeq" id="XP_016620646.1">
    <property type="nucleotide sequence ID" value="XM_016763033.1"/>
</dbReference>
<keyword evidence="3" id="KW-1185">Reference proteome</keyword>
<evidence type="ECO:0000256" key="1">
    <source>
        <dbReference type="SAM" id="MobiDB-lite"/>
    </source>
</evidence>
<name>A0A0D2G5V2_CLAB1</name>
<dbReference type="GeneID" id="27698220"/>
<reference evidence="2" key="1">
    <citation type="submission" date="2015-01" db="EMBL/GenBank/DDBJ databases">
        <title>The Genome Sequence of Cladophialophora bantiana CBS 173.52.</title>
        <authorList>
            <consortium name="The Broad Institute Genomics Platform"/>
            <person name="Cuomo C."/>
            <person name="de Hoog S."/>
            <person name="Gorbushina A."/>
            <person name="Stielow B."/>
            <person name="Teixiera M."/>
            <person name="Abouelleil A."/>
            <person name="Chapman S.B."/>
            <person name="Priest M."/>
            <person name="Young S.K."/>
            <person name="Wortman J."/>
            <person name="Nusbaum C."/>
            <person name="Birren B."/>
        </authorList>
    </citation>
    <scope>NUCLEOTIDE SEQUENCE [LARGE SCALE GENOMIC DNA]</scope>
    <source>
        <strain evidence="2">CBS 173.52</strain>
    </source>
</reference>
<feature type="region of interest" description="Disordered" evidence="1">
    <location>
        <begin position="388"/>
        <end position="418"/>
    </location>
</feature>
<gene>
    <name evidence="2" type="ORF">Z519_05292</name>
</gene>
<dbReference type="VEuPathDB" id="FungiDB:Z519_05292"/>
<feature type="compositionally biased region" description="Polar residues" evidence="1">
    <location>
        <begin position="406"/>
        <end position="418"/>
    </location>
</feature>
<evidence type="ECO:0000313" key="3">
    <source>
        <dbReference type="Proteomes" id="UP000053789"/>
    </source>
</evidence>
<dbReference type="Proteomes" id="UP000053789">
    <property type="component" value="Unassembled WGS sequence"/>
</dbReference>